<dbReference type="Gene3D" id="1.20.1250.20">
    <property type="entry name" value="MFS general substrate transporter like domains"/>
    <property type="match status" value="2"/>
</dbReference>
<evidence type="ECO:0000256" key="4">
    <source>
        <dbReference type="ARBA" id="ARBA00023136"/>
    </source>
</evidence>
<keyword evidence="2 5" id="KW-0812">Transmembrane</keyword>
<organism evidence="7 8">
    <name type="scientific">Arthrobacter livingstonensis</name>
    <dbReference type="NCBI Taxonomy" id="670078"/>
    <lineage>
        <taxon>Bacteria</taxon>
        <taxon>Bacillati</taxon>
        <taxon>Actinomycetota</taxon>
        <taxon>Actinomycetes</taxon>
        <taxon>Micrococcales</taxon>
        <taxon>Micrococcaceae</taxon>
        <taxon>Arthrobacter</taxon>
    </lineage>
</organism>
<evidence type="ECO:0000259" key="6">
    <source>
        <dbReference type="PROSITE" id="PS50850"/>
    </source>
</evidence>
<gene>
    <name evidence="7" type="ORF">CVV68_00995</name>
</gene>
<feature type="transmembrane region" description="Helical" evidence="5">
    <location>
        <begin position="40"/>
        <end position="62"/>
    </location>
</feature>
<dbReference type="OrthoDB" id="102502at2"/>
<evidence type="ECO:0000256" key="2">
    <source>
        <dbReference type="ARBA" id="ARBA00022692"/>
    </source>
</evidence>
<proteinExistence type="predicted"/>
<protein>
    <submittedName>
        <fullName evidence="7">MFS transporter</fullName>
    </submittedName>
</protein>
<dbReference type="AlphaFoldDB" id="A0A2V5M2L0"/>
<evidence type="ECO:0000256" key="3">
    <source>
        <dbReference type="ARBA" id="ARBA00022989"/>
    </source>
</evidence>
<feature type="transmembrane region" description="Helical" evidence="5">
    <location>
        <begin position="295"/>
        <end position="317"/>
    </location>
</feature>
<dbReference type="CDD" id="cd17478">
    <property type="entry name" value="MFS_FsR"/>
    <property type="match status" value="1"/>
</dbReference>
<evidence type="ECO:0000313" key="8">
    <source>
        <dbReference type="Proteomes" id="UP000247832"/>
    </source>
</evidence>
<comment type="caution">
    <text evidence="7">The sequence shown here is derived from an EMBL/GenBank/DDBJ whole genome shotgun (WGS) entry which is preliminary data.</text>
</comment>
<dbReference type="InterPro" id="IPR036259">
    <property type="entry name" value="MFS_trans_sf"/>
</dbReference>
<dbReference type="SUPFAM" id="SSF103473">
    <property type="entry name" value="MFS general substrate transporter"/>
    <property type="match status" value="1"/>
</dbReference>
<dbReference type="PANTHER" id="PTHR43129">
    <property type="entry name" value="FOSMIDOMYCIN RESISTANCE PROTEIN"/>
    <property type="match status" value="1"/>
</dbReference>
<feature type="transmembrane region" description="Helical" evidence="5">
    <location>
        <begin position="357"/>
        <end position="378"/>
    </location>
</feature>
<feature type="transmembrane region" description="Helical" evidence="5">
    <location>
        <begin position="99"/>
        <end position="121"/>
    </location>
</feature>
<sequence length="400" mass="41463">MGWTVNRRGVAMMSSAHMVDDLYQGVVPAMLPFFVSERHYSYAAVAGLTLAATMLSSVVQPAFGVWTDRKPRRWLIPAGMATAALGVGAAGLFPGYAVTWVMIAISGLGIAAFHPSAASAARRASGDSNRGMSIFALGGNVGFALGTLMATPVLLWMGLRGTALLILPAVVMALVLVKWLGPVLDGPVGARRPATMPKGTDNWPEFLKLTSVVVVRSIVFFGLSSFLALYFIHGLGTSPAVGGAALTVFLAAGACGTLLGGWLADRFGPLVSIRYGFAFCIPAMVGLVLAQEWHIALIFVVLTGMGVFVPFSVFVILGQNYLPNRIGTASGVTVGLAVTVGGLFNPLLGALADATSLHFTLVVLIGLPALALILSAFLRDPAADGPGRKRISGPEAPAGS</sequence>
<comment type="subcellular location">
    <subcellularLocation>
        <location evidence="1">Cell membrane</location>
        <topology evidence="1">Multi-pass membrane protein</topology>
    </subcellularLocation>
</comment>
<feature type="domain" description="Major facilitator superfamily (MFS) profile" evidence="6">
    <location>
        <begin position="9"/>
        <end position="383"/>
    </location>
</feature>
<evidence type="ECO:0000256" key="1">
    <source>
        <dbReference type="ARBA" id="ARBA00004651"/>
    </source>
</evidence>
<keyword evidence="3 5" id="KW-1133">Transmembrane helix</keyword>
<dbReference type="GO" id="GO:0022857">
    <property type="term" value="F:transmembrane transporter activity"/>
    <property type="evidence" value="ECO:0007669"/>
    <property type="project" value="InterPro"/>
</dbReference>
<keyword evidence="4 5" id="KW-0472">Membrane</keyword>
<feature type="transmembrane region" description="Helical" evidence="5">
    <location>
        <begin position="74"/>
        <end position="93"/>
    </location>
</feature>
<dbReference type="Proteomes" id="UP000247832">
    <property type="component" value="Unassembled WGS sequence"/>
</dbReference>
<reference evidence="7 8" key="1">
    <citation type="submission" date="2018-05" db="EMBL/GenBank/DDBJ databases">
        <title>Genetic diversity of glacier-inhabiting Cryobacterium bacteria in China and description of Cryobacterium mengkeensis sp. nov. and Arthrobacter glacialis sp. nov.</title>
        <authorList>
            <person name="Liu Q."/>
            <person name="Xin Y.-H."/>
        </authorList>
    </citation>
    <scope>NUCLEOTIDE SEQUENCE [LARGE SCALE GENOMIC DNA]</scope>
    <source>
        <strain evidence="7 8">LI2</strain>
    </source>
</reference>
<feature type="transmembrane region" description="Helical" evidence="5">
    <location>
        <begin position="163"/>
        <end position="185"/>
    </location>
</feature>
<feature type="transmembrane region" description="Helical" evidence="5">
    <location>
        <begin position="133"/>
        <end position="157"/>
    </location>
</feature>
<feature type="transmembrane region" description="Helical" evidence="5">
    <location>
        <begin position="329"/>
        <end position="351"/>
    </location>
</feature>
<feature type="transmembrane region" description="Helical" evidence="5">
    <location>
        <begin position="271"/>
        <end position="289"/>
    </location>
</feature>
<dbReference type="InterPro" id="IPR020846">
    <property type="entry name" value="MFS_dom"/>
</dbReference>
<dbReference type="EMBL" id="QJVD01000001">
    <property type="protein sequence ID" value="PYI69716.1"/>
    <property type="molecule type" value="Genomic_DNA"/>
</dbReference>
<evidence type="ECO:0000256" key="5">
    <source>
        <dbReference type="SAM" id="Phobius"/>
    </source>
</evidence>
<dbReference type="Pfam" id="PF07690">
    <property type="entry name" value="MFS_1"/>
    <property type="match status" value="1"/>
</dbReference>
<dbReference type="PROSITE" id="PS50850">
    <property type="entry name" value="MFS"/>
    <property type="match status" value="1"/>
</dbReference>
<dbReference type="PANTHER" id="PTHR43129:SF1">
    <property type="entry name" value="FOSMIDOMYCIN RESISTANCE PROTEIN"/>
    <property type="match status" value="1"/>
</dbReference>
<feature type="transmembrane region" description="Helical" evidence="5">
    <location>
        <begin position="206"/>
        <end position="232"/>
    </location>
</feature>
<feature type="transmembrane region" description="Helical" evidence="5">
    <location>
        <begin position="244"/>
        <end position="264"/>
    </location>
</feature>
<accession>A0A2V5M2L0</accession>
<dbReference type="InterPro" id="IPR011701">
    <property type="entry name" value="MFS"/>
</dbReference>
<name>A0A2V5M2L0_9MICC</name>
<keyword evidence="8" id="KW-1185">Reference proteome</keyword>
<dbReference type="GO" id="GO:0005886">
    <property type="term" value="C:plasma membrane"/>
    <property type="evidence" value="ECO:0007669"/>
    <property type="project" value="UniProtKB-SubCell"/>
</dbReference>
<evidence type="ECO:0000313" key="7">
    <source>
        <dbReference type="EMBL" id="PYI69716.1"/>
    </source>
</evidence>